<proteinExistence type="inferred from homology"/>
<feature type="compositionally biased region" description="Pro residues" evidence="12">
    <location>
        <begin position="157"/>
        <end position="168"/>
    </location>
</feature>
<evidence type="ECO:0000256" key="2">
    <source>
        <dbReference type="ARBA" id="ARBA00010168"/>
    </source>
</evidence>
<feature type="region of interest" description="Disordered" evidence="12">
    <location>
        <begin position="33"/>
        <end position="67"/>
    </location>
</feature>
<evidence type="ECO:0000256" key="8">
    <source>
        <dbReference type="ARBA" id="ARBA00022884"/>
    </source>
</evidence>
<dbReference type="PANTHER" id="PTHR12439">
    <property type="entry name" value="PLACENTAL PROTEIN 11-RELATED"/>
    <property type="match status" value="1"/>
</dbReference>
<organism evidence="14">
    <name type="scientific">Fopius arisanus</name>
    <dbReference type="NCBI Taxonomy" id="64838"/>
    <lineage>
        <taxon>Eukaryota</taxon>
        <taxon>Metazoa</taxon>
        <taxon>Ecdysozoa</taxon>
        <taxon>Arthropoda</taxon>
        <taxon>Hexapoda</taxon>
        <taxon>Insecta</taxon>
        <taxon>Pterygota</taxon>
        <taxon>Neoptera</taxon>
        <taxon>Endopterygota</taxon>
        <taxon>Hymenoptera</taxon>
        <taxon>Apocrita</taxon>
        <taxon>Ichneumonoidea</taxon>
        <taxon>Braconidae</taxon>
        <taxon>Opiinae</taxon>
        <taxon>Fopius</taxon>
    </lineage>
</organism>
<feature type="compositionally biased region" description="Polar residues" evidence="12">
    <location>
        <begin position="200"/>
        <end position="213"/>
    </location>
</feature>
<comment type="subunit">
    <text evidence="3 11">Monomer.</text>
</comment>
<dbReference type="InterPro" id="IPR018998">
    <property type="entry name" value="EndoU_C"/>
</dbReference>
<dbReference type="PANTHER" id="PTHR12439:SF42">
    <property type="entry name" value="ENDORIBONUCLEASE-RELATED"/>
    <property type="match status" value="1"/>
</dbReference>
<dbReference type="GO" id="GO:0004521">
    <property type="term" value="F:RNA endonuclease activity"/>
    <property type="evidence" value="ECO:0007669"/>
    <property type="project" value="UniProtKB-UniRule"/>
</dbReference>
<keyword evidence="8 11" id="KW-0694">RNA-binding</keyword>
<dbReference type="InterPro" id="IPR039787">
    <property type="entry name" value="ENDOU"/>
</dbReference>
<feature type="compositionally biased region" description="Polar residues" evidence="12">
    <location>
        <begin position="50"/>
        <end position="67"/>
    </location>
</feature>
<feature type="chain" id="PRO_5026378474" evidence="11">
    <location>
        <begin position="25"/>
        <end position="620"/>
    </location>
</feature>
<evidence type="ECO:0000259" key="13">
    <source>
        <dbReference type="PROSITE" id="PS51959"/>
    </source>
</evidence>
<feature type="compositionally biased region" description="Low complexity" evidence="12">
    <location>
        <begin position="303"/>
        <end position="315"/>
    </location>
</feature>
<dbReference type="CDD" id="cd21159">
    <property type="entry name" value="XendoU"/>
    <property type="match status" value="1"/>
</dbReference>
<dbReference type="PROSITE" id="PS51959">
    <property type="entry name" value="ENDOU"/>
    <property type="match status" value="1"/>
</dbReference>
<dbReference type="EMBL" id="GBYB01004299">
    <property type="protein sequence ID" value="JAG74066.1"/>
    <property type="molecule type" value="Transcribed_RNA"/>
</dbReference>
<keyword evidence="5 11" id="KW-0479">Metal-binding</keyword>
<evidence type="ECO:0000256" key="1">
    <source>
        <dbReference type="ARBA" id="ARBA00001936"/>
    </source>
</evidence>
<evidence type="ECO:0000256" key="10">
    <source>
        <dbReference type="ARBA" id="ARBA00023239"/>
    </source>
</evidence>
<keyword evidence="4 11" id="KW-0540">Nuclease</keyword>
<keyword evidence="9 11" id="KW-0464">Manganese</keyword>
<comment type="cofactor">
    <cofactor evidence="1 11">
        <name>Mn(2+)</name>
        <dbReference type="ChEBI" id="CHEBI:29035"/>
    </cofactor>
</comment>
<evidence type="ECO:0000256" key="3">
    <source>
        <dbReference type="ARBA" id="ARBA00011245"/>
    </source>
</evidence>
<feature type="compositionally biased region" description="Low complexity" evidence="12">
    <location>
        <begin position="266"/>
        <end position="286"/>
    </location>
</feature>
<sequence length="620" mass="65221">MASKKALLVLLVVTLSLFIENTEAGWKFWKKEKETTTETPTTSTTTTTTIRPIQSNNPPPGSRQSTGSVANVVAGAADPSLGVGVGNSGQNLRSNAHPQRPNPGTEVGQDFPGSRPPNPAIGGGSGQGYRDWAVDLTGAGDPSRQPPRLPSSGPALSPRPSPNSPQPVTPNGAGSGGSRLQPGSSVNRPVPPASGVGSPQGISTSGAHGNKQQPPALGPRPESPLGSTGSTGGLSPGYAQPGDTGKPLVSTLNVGPITPAPGRQNPSGYPSLPGSSSSPGASPPGGKTWAQVAGGGSPPGSPVPVSKPSGQPISGQNGGGINSGTVAGGLAGGVVAGAGKKIYSSNPTYSKGNGVTAEDLEKLSEALWIKDNNNAWKHIKVNLQRQTSSSSTRDEAPEPLLTVDRQAFQISTIEKVLTIYDNYKLEARENEYISPAQRNEESLLVDTFLSTNVMSAAMRFLADKGYIRKDYYDYKDTLRRMWFNLYSRGDGKIGSSGFEHVFLTELKLGSEVSGLHNWIYFNAEETKGRADYLGYIKKIDLGDKAAILKLHAKFNNIDKPVTTMFIGTSPELEMALYTVCFFVRSDQSCPVSLGGTKFNIITHKFRYRGYDLVGSAYPDI</sequence>
<feature type="signal peptide" evidence="11">
    <location>
        <begin position="1"/>
        <end position="24"/>
    </location>
</feature>
<dbReference type="AlphaFoldDB" id="A0A0C9QL97"/>
<keyword evidence="10" id="KW-0456">Lyase</keyword>
<evidence type="ECO:0000256" key="7">
    <source>
        <dbReference type="ARBA" id="ARBA00022801"/>
    </source>
</evidence>
<evidence type="ECO:0000256" key="4">
    <source>
        <dbReference type="ARBA" id="ARBA00022722"/>
    </source>
</evidence>
<evidence type="ECO:0000256" key="11">
    <source>
        <dbReference type="RuleBase" id="RU367085"/>
    </source>
</evidence>
<evidence type="ECO:0000256" key="12">
    <source>
        <dbReference type="SAM" id="MobiDB-lite"/>
    </source>
</evidence>
<dbReference type="InterPro" id="IPR037227">
    <property type="entry name" value="EndoU-like"/>
</dbReference>
<dbReference type="GO" id="GO:0003723">
    <property type="term" value="F:RNA binding"/>
    <property type="evidence" value="ECO:0007669"/>
    <property type="project" value="UniProtKB-UniRule"/>
</dbReference>
<protein>
    <submittedName>
        <fullName evidence="14">CG2145_1 protein</fullName>
    </submittedName>
</protein>
<evidence type="ECO:0000256" key="5">
    <source>
        <dbReference type="ARBA" id="ARBA00022723"/>
    </source>
</evidence>
<dbReference type="GO" id="GO:0046872">
    <property type="term" value="F:metal ion binding"/>
    <property type="evidence" value="ECO:0007669"/>
    <property type="project" value="UniProtKB-UniRule"/>
</dbReference>
<accession>A0A0C9QL97</accession>
<evidence type="ECO:0000256" key="9">
    <source>
        <dbReference type="ARBA" id="ARBA00023211"/>
    </source>
</evidence>
<feature type="region of interest" description="Disordered" evidence="12">
    <location>
        <begin position="80"/>
        <end position="321"/>
    </location>
</feature>
<reference evidence="14" key="1">
    <citation type="submission" date="2015-01" db="EMBL/GenBank/DDBJ databases">
        <title>Transcriptome Assembly of Fopius arisanus.</title>
        <authorList>
            <person name="Geib S."/>
        </authorList>
    </citation>
    <scope>NUCLEOTIDE SEQUENCE</scope>
</reference>
<evidence type="ECO:0000256" key="6">
    <source>
        <dbReference type="ARBA" id="ARBA00022759"/>
    </source>
</evidence>
<dbReference type="Pfam" id="PF09412">
    <property type="entry name" value="XendoU"/>
    <property type="match status" value="1"/>
</dbReference>
<evidence type="ECO:0000313" key="14">
    <source>
        <dbReference type="EMBL" id="JAG74066.1"/>
    </source>
</evidence>
<gene>
    <name evidence="14" type="primary">CG2145_1</name>
    <name evidence="14" type="ORF">g.22544</name>
</gene>
<keyword evidence="11" id="KW-0732">Signal</keyword>
<dbReference type="SUPFAM" id="SSF142877">
    <property type="entry name" value="EndoU-like"/>
    <property type="match status" value="1"/>
</dbReference>
<dbReference type="GO" id="GO:0016829">
    <property type="term" value="F:lyase activity"/>
    <property type="evidence" value="ECO:0007669"/>
    <property type="project" value="UniProtKB-KW"/>
</dbReference>
<dbReference type="GO" id="GO:0016787">
    <property type="term" value="F:hydrolase activity"/>
    <property type="evidence" value="ECO:0007669"/>
    <property type="project" value="UniProtKB-KW"/>
</dbReference>
<comment type="similarity">
    <text evidence="2 11">Belongs to the ENDOU family.</text>
</comment>
<keyword evidence="6 11" id="KW-0255">Endonuclease</keyword>
<feature type="compositionally biased region" description="Low complexity" evidence="12">
    <location>
        <begin position="37"/>
        <end position="49"/>
    </location>
</feature>
<name>A0A0C9QL97_9HYME</name>
<keyword evidence="7 11" id="KW-0378">Hydrolase</keyword>
<feature type="domain" description="EndoU" evidence="13">
    <location>
        <begin position="356"/>
        <end position="620"/>
    </location>
</feature>
<feature type="compositionally biased region" description="Polar residues" evidence="12">
    <location>
        <begin position="88"/>
        <end position="97"/>
    </location>
</feature>